<accession>A0A9W4XJM8</accession>
<dbReference type="PANTHER" id="PTHR14119">
    <property type="entry name" value="HYDROLASE"/>
    <property type="match status" value="1"/>
</dbReference>
<dbReference type="InterPro" id="IPR000868">
    <property type="entry name" value="Isochorismatase-like_dom"/>
</dbReference>
<dbReference type="OrthoDB" id="269496at2759"/>
<gene>
    <name evidence="3" type="ORF">PDIGIT_LOCUS7457</name>
</gene>
<comment type="caution">
    <text evidence="3">The sequence shown here is derived from an EMBL/GenBank/DDBJ whole genome shotgun (WGS) entry which is preliminary data.</text>
</comment>
<protein>
    <recommendedName>
        <fullName evidence="2">Isochorismatase-like domain-containing protein</fullName>
    </recommendedName>
</protein>
<proteinExistence type="inferred from homology"/>
<comment type="similarity">
    <text evidence="1">Belongs to the isochorismatase family.</text>
</comment>
<dbReference type="SUPFAM" id="SSF52499">
    <property type="entry name" value="Isochorismatase-like hydrolases"/>
    <property type="match status" value="1"/>
</dbReference>
<dbReference type="Pfam" id="PF00857">
    <property type="entry name" value="Isochorismatase"/>
    <property type="match status" value="1"/>
</dbReference>
<evidence type="ECO:0000313" key="4">
    <source>
        <dbReference type="Proteomes" id="UP001152607"/>
    </source>
</evidence>
<dbReference type="PANTHER" id="PTHR14119:SF3">
    <property type="entry name" value="ISOCHORISMATASE DOMAIN-CONTAINING PROTEIN 2"/>
    <property type="match status" value="1"/>
</dbReference>
<dbReference type="Gene3D" id="3.40.50.850">
    <property type="entry name" value="Isochorismatase-like"/>
    <property type="match status" value="1"/>
</dbReference>
<organism evidence="3 4">
    <name type="scientific">Periconia digitata</name>
    <dbReference type="NCBI Taxonomy" id="1303443"/>
    <lineage>
        <taxon>Eukaryota</taxon>
        <taxon>Fungi</taxon>
        <taxon>Dikarya</taxon>
        <taxon>Ascomycota</taxon>
        <taxon>Pezizomycotina</taxon>
        <taxon>Dothideomycetes</taxon>
        <taxon>Pleosporomycetidae</taxon>
        <taxon>Pleosporales</taxon>
        <taxon>Massarineae</taxon>
        <taxon>Periconiaceae</taxon>
        <taxon>Periconia</taxon>
    </lineage>
</organism>
<dbReference type="AlphaFoldDB" id="A0A9W4XJM8"/>
<dbReference type="InterPro" id="IPR050993">
    <property type="entry name" value="Isochorismatase_domain"/>
</dbReference>
<sequence length="282" mass="31158">MYAMTPPPNPSVLRSLACKSKNENHYYYPQHSTESAQLFRRHLHPRIDSTATTSTRTIARFGRGPIEFAISHYLLAVNMTQPEPRIQNPVLFICDLQEKFRPAIYEFDKVVATTRKMLKASQILNIPVVATTQNKARLGETCPELGLDQPGGVKTVVHADKTLFSMVTPEITSTLSTLHPSSSPLTCVLTGIESHICITQTALDLLALNHNVYILADAVSSCNKEEIPIALARLRAAGAVVTTSESWLYECVRDAGAREFRDVVGLVREWKEATRGSLGALL</sequence>
<evidence type="ECO:0000259" key="2">
    <source>
        <dbReference type="Pfam" id="PF00857"/>
    </source>
</evidence>
<name>A0A9W4XJM8_9PLEO</name>
<feature type="domain" description="Isochorismatase-like" evidence="2">
    <location>
        <begin position="90"/>
        <end position="245"/>
    </location>
</feature>
<dbReference type="Proteomes" id="UP001152607">
    <property type="component" value="Unassembled WGS sequence"/>
</dbReference>
<dbReference type="InterPro" id="IPR036380">
    <property type="entry name" value="Isochorismatase-like_sf"/>
</dbReference>
<reference evidence="3" key="1">
    <citation type="submission" date="2023-01" db="EMBL/GenBank/DDBJ databases">
        <authorList>
            <person name="Van Ghelder C."/>
            <person name="Rancurel C."/>
        </authorList>
    </citation>
    <scope>NUCLEOTIDE SEQUENCE</scope>
    <source>
        <strain evidence="3">CNCM I-4278</strain>
    </source>
</reference>
<evidence type="ECO:0000313" key="3">
    <source>
        <dbReference type="EMBL" id="CAI6334399.1"/>
    </source>
</evidence>
<dbReference type="EMBL" id="CAOQHR010000005">
    <property type="protein sequence ID" value="CAI6334399.1"/>
    <property type="molecule type" value="Genomic_DNA"/>
</dbReference>
<evidence type="ECO:0000256" key="1">
    <source>
        <dbReference type="ARBA" id="ARBA00006336"/>
    </source>
</evidence>
<keyword evidence="4" id="KW-1185">Reference proteome</keyword>